<reference evidence="1" key="1">
    <citation type="journal article" date="2018" name="PLoS Negl. Trop. Dis.">
        <title>An insight into the salivary gland and fat body transcriptome of Panstrongylus lignarius (Hemiptera: Heteroptera), the main vector of Chagas disease in Peru.</title>
        <authorList>
            <person name="Nevoa J.C."/>
            <person name="Mendes M.T."/>
            <person name="da Silva M.V."/>
            <person name="Soares S.C."/>
            <person name="Oliveira C.J.F."/>
            <person name="Ribeiro J.M.C."/>
        </authorList>
    </citation>
    <scope>NUCLEOTIDE SEQUENCE</scope>
</reference>
<dbReference type="AlphaFoldDB" id="A0A224Y670"/>
<name>A0A224Y670_9HEMI</name>
<protein>
    <submittedName>
        <fullName evidence="1">Uncharacterized protein</fullName>
    </submittedName>
</protein>
<organism evidence="1">
    <name type="scientific">Panstrongylus lignarius</name>
    <dbReference type="NCBI Taxonomy" id="156445"/>
    <lineage>
        <taxon>Eukaryota</taxon>
        <taxon>Metazoa</taxon>
        <taxon>Ecdysozoa</taxon>
        <taxon>Arthropoda</taxon>
        <taxon>Hexapoda</taxon>
        <taxon>Insecta</taxon>
        <taxon>Pterygota</taxon>
        <taxon>Neoptera</taxon>
        <taxon>Paraneoptera</taxon>
        <taxon>Hemiptera</taxon>
        <taxon>Heteroptera</taxon>
        <taxon>Panheteroptera</taxon>
        <taxon>Cimicomorpha</taxon>
        <taxon>Reduviidae</taxon>
        <taxon>Triatominae</taxon>
        <taxon>Panstrongylus</taxon>
    </lineage>
</organism>
<proteinExistence type="predicted"/>
<sequence>MDFFLKKIIIFLFMFKTISLLFSYLFSALSPSVACVISLFSSSFFKKKKKPVKAGYIILDDYPQKSIGQLFI</sequence>
<dbReference type="EMBL" id="GFTR01000427">
    <property type="protein sequence ID" value="JAW15999.1"/>
    <property type="molecule type" value="Transcribed_RNA"/>
</dbReference>
<accession>A0A224Y670</accession>
<evidence type="ECO:0000313" key="1">
    <source>
        <dbReference type="EMBL" id="JAW15999.1"/>
    </source>
</evidence>